<reference evidence="4 5" key="1">
    <citation type="submission" date="2019-02" db="EMBL/GenBank/DDBJ databases">
        <title>Genome sequencing of the rare red list fungi Phellinidium pouzarii.</title>
        <authorList>
            <person name="Buettner E."/>
            <person name="Kellner H."/>
        </authorList>
    </citation>
    <scope>NUCLEOTIDE SEQUENCE [LARGE SCALE GENOMIC DNA]</scope>
    <source>
        <strain evidence="4 5">DSM 108285</strain>
    </source>
</reference>
<dbReference type="GO" id="GO:0016491">
    <property type="term" value="F:oxidoreductase activity"/>
    <property type="evidence" value="ECO:0007669"/>
    <property type="project" value="UniProtKB-KW"/>
</dbReference>
<evidence type="ECO:0008006" key="6">
    <source>
        <dbReference type="Google" id="ProtNLM"/>
    </source>
</evidence>
<sequence>MVGAAVMVPLSVLLSGVFTHFVSGNVGIALNLGCLFANGLGVDFVLSPSASYSVDILHSRSAEIMAAIRLMWILINYGDRMRAWKDSDVDHDTGALMRISMVYCMDRMAAHTFALREIAYYVILAMAQRLQSVIGDLSSLTISRLPVYKDLLKMGKERPGAIFLDFACCFGNDTRKAIADGFPMENVIGSDIEQAFWVLGHKLFKTTPETFPVPFVQCNALDPKHIVPHAPFHAPPNTPRPDLHTLTTLTPLQGHISAIHTSAFFHLFDEATQEPGTMLFGYQVACPVAGISAYPDTLGVYAYYHSPESWRALWDGVVFEKGTVDVSAELREVTKTDIKDMMPDNTKAYLMSWCEEFAGKGCIVYATARKVESMDGFTHANIRRLALDVTSDESVQHSIDTVIAEEGRIDVLINNAGVICIGPLIDIAIEQVKQTFDANVFGVLRTARTIIPHMAARKQGIIVNVGSIVGEVSTPWNGIYCASKAALLSLTEVLQMECTPLGVSVMLLAPGSVKSNLSVNHEKVYSPLPNSLYRAFKDQILRRMHISQGPQSMPTREFARQAVARILARGGPPRYLALGGNTAQFTILRWLPRRLVLWLVWRAFSTK</sequence>
<dbReference type="SUPFAM" id="SSF53335">
    <property type="entry name" value="S-adenosyl-L-methionine-dependent methyltransferases"/>
    <property type="match status" value="1"/>
</dbReference>
<dbReference type="CDD" id="cd05374">
    <property type="entry name" value="17beta-HSD-like_SDR_c"/>
    <property type="match status" value="1"/>
</dbReference>
<keyword evidence="3" id="KW-0560">Oxidoreductase</keyword>
<keyword evidence="2" id="KW-0521">NADP</keyword>
<keyword evidence="5" id="KW-1185">Reference proteome</keyword>
<organism evidence="4 5">
    <name type="scientific">Phellinidium pouzarii</name>
    <dbReference type="NCBI Taxonomy" id="167371"/>
    <lineage>
        <taxon>Eukaryota</taxon>
        <taxon>Fungi</taxon>
        <taxon>Dikarya</taxon>
        <taxon>Basidiomycota</taxon>
        <taxon>Agaricomycotina</taxon>
        <taxon>Agaricomycetes</taxon>
        <taxon>Hymenochaetales</taxon>
        <taxon>Hymenochaetaceae</taxon>
        <taxon>Phellinidium</taxon>
    </lineage>
</organism>
<dbReference type="Proteomes" id="UP000308199">
    <property type="component" value="Unassembled WGS sequence"/>
</dbReference>
<dbReference type="InterPro" id="IPR029063">
    <property type="entry name" value="SAM-dependent_MTases_sf"/>
</dbReference>
<dbReference type="Gene3D" id="3.40.50.720">
    <property type="entry name" value="NAD(P)-binding Rossmann-like Domain"/>
    <property type="match status" value="1"/>
</dbReference>
<dbReference type="AlphaFoldDB" id="A0A4S4LDB0"/>
<dbReference type="InterPro" id="IPR002347">
    <property type="entry name" value="SDR_fam"/>
</dbReference>
<protein>
    <recommendedName>
        <fullName evidence="6">Methyltransferase domain-containing protein</fullName>
    </recommendedName>
</protein>
<dbReference type="PANTHER" id="PTHR44169">
    <property type="entry name" value="NADPH-DEPENDENT 1-ACYLDIHYDROXYACETONE PHOSPHATE REDUCTASE"/>
    <property type="match status" value="1"/>
</dbReference>
<evidence type="ECO:0000256" key="1">
    <source>
        <dbReference type="ARBA" id="ARBA00006484"/>
    </source>
</evidence>
<evidence type="ECO:0000313" key="4">
    <source>
        <dbReference type="EMBL" id="THH09617.1"/>
    </source>
</evidence>
<dbReference type="PROSITE" id="PS00061">
    <property type="entry name" value="ADH_SHORT"/>
    <property type="match status" value="1"/>
</dbReference>
<dbReference type="GO" id="GO:0005783">
    <property type="term" value="C:endoplasmic reticulum"/>
    <property type="evidence" value="ECO:0007669"/>
    <property type="project" value="TreeGrafter"/>
</dbReference>
<dbReference type="PANTHER" id="PTHR44169:SF6">
    <property type="entry name" value="NADPH-DEPENDENT 1-ACYLDIHYDROXYACETONE PHOSPHATE REDUCTASE"/>
    <property type="match status" value="1"/>
</dbReference>
<comment type="similarity">
    <text evidence="1">Belongs to the short-chain dehydrogenases/reductases (SDR) family.</text>
</comment>
<dbReference type="SUPFAM" id="SSF51735">
    <property type="entry name" value="NAD(P)-binding Rossmann-fold domains"/>
    <property type="match status" value="1"/>
</dbReference>
<accession>A0A4S4LDB0</accession>
<evidence type="ECO:0000256" key="3">
    <source>
        <dbReference type="ARBA" id="ARBA00023002"/>
    </source>
</evidence>
<dbReference type="InterPro" id="IPR020904">
    <property type="entry name" value="Sc_DH/Rdtase_CS"/>
</dbReference>
<dbReference type="EMBL" id="SGPK01000058">
    <property type="protein sequence ID" value="THH09617.1"/>
    <property type="molecule type" value="Genomic_DNA"/>
</dbReference>
<dbReference type="PRINTS" id="PR00081">
    <property type="entry name" value="GDHRDH"/>
</dbReference>
<dbReference type="Pfam" id="PF00106">
    <property type="entry name" value="adh_short"/>
    <property type="match status" value="1"/>
</dbReference>
<dbReference type="InterPro" id="IPR036291">
    <property type="entry name" value="NAD(P)-bd_dom_sf"/>
</dbReference>
<gene>
    <name evidence="4" type="ORF">EW145_g1879</name>
</gene>
<evidence type="ECO:0000256" key="2">
    <source>
        <dbReference type="ARBA" id="ARBA00022857"/>
    </source>
</evidence>
<evidence type="ECO:0000313" key="5">
    <source>
        <dbReference type="Proteomes" id="UP000308199"/>
    </source>
</evidence>
<comment type="caution">
    <text evidence="4">The sequence shown here is derived from an EMBL/GenBank/DDBJ whole genome shotgun (WGS) entry which is preliminary data.</text>
</comment>
<dbReference type="PRINTS" id="PR00080">
    <property type="entry name" value="SDRFAMILY"/>
</dbReference>
<name>A0A4S4LDB0_9AGAM</name>
<dbReference type="OrthoDB" id="2102561at2759"/>
<proteinExistence type="inferred from homology"/>